<accession>A0A3M0MCK6</accession>
<evidence type="ECO:0000313" key="1">
    <source>
        <dbReference type="EMBL" id="RMC35045.1"/>
    </source>
</evidence>
<dbReference type="RefSeq" id="WP_122112825.1">
    <property type="nucleotide sequence ID" value="NZ_QOKZ01000004.1"/>
</dbReference>
<gene>
    <name evidence="1" type="ORF">C9E81_13315</name>
</gene>
<sequence>MSSDPHPADCCGIQYIAKNLGLRWITVNIVAPGTIQTDASGEVVCDMTALGRAGQPGDIGPMIAPPLAEKPS</sequence>
<dbReference type="SUPFAM" id="SSF51735">
    <property type="entry name" value="NAD(P)-binding Rossmann-fold domains"/>
    <property type="match status" value="1"/>
</dbReference>
<evidence type="ECO:0000313" key="2">
    <source>
        <dbReference type="Proteomes" id="UP000273516"/>
    </source>
</evidence>
<protein>
    <recommendedName>
        <fullName evidence="3">SDR family NAD(P)-dependent oxidoreductase</fullName>
    </recommendedName>
</protein>
<dbReference type="Gene3D" id="3.40.50.720">
    <property type="entry name" value="NAD(P)-binding Rossmann-like Domain"/>
    <property type="match status" value="1"/>
</dbReference>
<organism evidence="1 2">
    <name type="scientific">Paracoccus alkanivorans</name>
    <dbReference type="NCBI Taxonomy" id="2116655"/>
    <lineage>
        <taxon>Bacteria</taxon>
        <taxon>Pseudomonadati</taxon>
        <taxon>Pseudomonadota</taxon>
        <taxon>Alphaproteobacteria</taxon>
        <taxon>Rhodobacterales</taxon>
        <taxon>Paracoccaceae</taxon>
        <taxon>Paracoccus</taxon>
    </lineage>
</organism>
<dbReference type="AlphaFoldDB" id="A0A3M0MCK6"/>
<proteinExistence type="predicted"/>
<keyword evidence="2" id="KW-1185">Reference proteome</keyword>
<dbReference type="InterPro" id="IPR036291">
    <property type="entry name" value="NAD(P)-bd_dom_sf"/>
</dbReference>
<comment type="caution">
    <text evidence="1">The sequence shown here is derived from an EMBL/GenBank/DDBJ whole genome shotgun (WGS) entry which is preliminary data.</text>
</comment>
<name>A0A3M0MCK6_9RHOB</name>
<reference evidence="1 2" key="1">
    <citation type="submission" date="2018-07" db="EMBL/GenBank/DDBJ databases">
        <authorList>
            <person name="Zhang Y."/>
            <person name="Wang L."/>
            <person name="Ma S."/>
        </authorList>
    </citation>
    <scope>NUCLEOTIDE SEQUENCE [LARGE SCALE GENOMIC DNA]</scope>
    <source>
        <strain evidence="1 2">4-2</strain>
    </source>
</reference>
<dbReference type="EMBL" id="QOKZ01000004">
    <property type="protein sequence ID" value="RMC35045.1"/>
    <property type="molecule type" value="Genomic_DNA"/>
</dbReference>
<dbReference type="Proteomes" id="UP000273516">
    <property type="component" value="Unassembled WGS sequence"/>
</dbReference>
<dbReference type="OrthoDB" id="9803333at2"/>
<evidence type="ECO:0008006" key="3">
    <source>
        <dbReference type="Google" id="ProtNLM"/>
    </source>
</evidence>